<sequence>MITDVDHREIVERLPQLYTSDRIIWKSASGLFSNVEAFRLFQPPSPKMAWYSLLMGPFRIPRNCFMLWLAILGRLTTLDRPWWSGTAQACVLCPYGVDESHDHLLFECTFSQQCLRILKTENLENSMGCYMNFSELYFCNFFILNGTYRYPKEISDWVFQWWLSYGPPISIILEIFPEYYAE</sequence>
<evidence type="ECO:0000259" key="1">
    <source>
        <dbReference type="Pfam" id="PF13966"/>
    </source>
</evidence>
<gene>
    <name evidence="2" type="ORF">Sradi_2336300</name>
</gene>
<proteinExistence type="predicted"/>
<accession>A0AAW2T6B5</accession>
<comment type="caution">
    <text evidence="2">The sequence shown here is derived from an EMBL/GenBank/DDBJ whole genome shotgun (WGS) entry which is preliminary data.</text>
</comment>
<dbReference type="EMBL" id="JACGWJ010000009">
    <property type="protein sequence ID" value="KAL0399930.1"/>
    <property type="molecule type" value="Genomic_DNA"/>
</dbReference>
<organism evidence="2">
    <name type="scientific">Sesamum radiatum</name>
    <name type="common">Black benniseed</name>
    <dbReference type="NCBI Taxonomy" id="300843"/>
    <lineage>
        <taxon>Eukaryota</taxon>
        <taxon>Viridiplantae</taxon>
        <taxon>Streptophyta</taxon>
        <taxon>Embryophyta</taxon>
        <taxon>Tracheophyta</taxon>
        <taxon>Spermatophyta</taxon>
        <taxon>Magnoliopsida</taxon>
        <taxon>eudicotyledons</taxon>
        <taxon>Gunneridae</taxon>
        <taxon>Pentapetalae</taxon>
        <taxon>asterids</taxon>
        <taxon>lamiids</taxon>
        <taxon>Lamiales</taxon>
        <taxon>Pedaliaceae</taxon>
        <taxon>Sesamum</taxon>
    </lineage>
</organism>
<reference evidence="2" key="1">
    <citation type="submission" date="2020-06" db="EMBL/GenBank/DDBJ databases">
        <authorList>
            <person name="Li T."/>
            <person name="Hu X."/>
            <person name="Zhang T."/>
            <person name="Song X."/>
            <person name="Zhang H."/>
            <person name="Dai N."/>
            <person name="Sheng W."/>
            <person name="Hou X."/>
            <person name="Wei L."/>
        </authorList>
    </citation>
    <scope>NUCLEOTIDE SEQUENCE</scope>
    <source>
        <strain evidence="2">G02</strain>
        <tissue evidence="2">Leaf</tissue>
    </source>
</reference>
<evidence type="ECO:0000313" key="2">
    <source>
        <dbReference type="EMBL" id="KAL0399930.1"/>
    </source>
</evidence>
<dbReference type="Pfam" id="PF13966">
    <property type="entry name" value="zf-RVT"/>
    <property type="match status" value="1"/>
</dbReference>
<name>A0AAW2T6B5_SESRA</name>
<dbReference type="AlphaFoldDB" id="A0AAW2T6B5"/>
<feature type="domain" description="Reverse transcriptase zinc-binding" evidence="1">
    <location>
        <begin position="32"/>
        <end position="113"/>
    </location>
</feature>
<reference evidence="2" key="2">
    <citation type="journal article" date="2024" name="Plant">
        <title>Genomic evolution and insights into agronomic trait innovations of Sesamum species.</title>
        <authorList>
            <person name="Miao H."/>
            <person name="Wang L."/>
            <person name="Qu L."/>
            <person name="Liu H."/>
            <person name="Sun Y."/>
            <person name="Le M."/>
            <person name="Wang Q."/>
            <person name="Wei S."/>
            <person name="Zheng Y."/>
            <person name="Lin W."/>
            <person name="Duan Y."/>
            <person name="Cao H."/>
            <person name="Xiong S."/>
            <person name="Wang X."/>
            <person name="Wei L."/>
            <person name="Li C."/>
            <person name="Ma Q."/>
            <person name="Ju M."/>
            <person name="Zhao R."/>
            <person name="Li G."/>
            <person name="Mu C."/>
            <person name="Tian Q."/>
            <person name="Mei H."/>
            <person name="Zhang T."/>
            <person name="Gao T."/>
            <person name="Zhang H."/>
        </authorList>
    </citation>
    <scope>NUCLEOTIDE SEQUENCE</scope>
    <source>
        <strain evidence="2">G02</strain>
    </source>
</reference>
<dbReference type="InterPro" id="IPR026960">
    <property type="entry name" value="RVT-Znf"/>
</dbReference>
<protein>
    <recommendedName>
        <fullName evidence="1">Reverse transcriptase zinc-binding domain-containing protein</fullName>
    </recommendedName>
</protein>